<dbReference type="Proteomes" id="UP000708208">
    <property type="component" value="Unassembled WGS sequence"/>
</dbReference>
<keyword evidence="3" id="KW-1185">Reference proteome</keyword>
<name>A0A8J2LX10_9HEXA</name>
<accession>A0A8J2LX10</accession>
<evidence type="ECO:0000256" key="1">
    <source>
        <dbReference type="SAM" id="SignalP"/>
    </source>
</evidence>
<sequence length="140" mass="13630">MNSAVAVFVVAALAVANAGYLGAPAVGIAPVGLSYSSGIVRGAPLLAHPGLAHVRVGRGIGYAAAPGLIHGAPLAYSSGLVHGAPLLAHSGLAHVRVGRGIVGAPVLGAGLAYSSPLAYHAPLAYSSPLAYGGHYGKVLL</sequence>
<dbReference type="EMBL" id="CAJVCH010554462">
    <property type="protein sequence ID" value="CAG7830135.1"/>
    <property type="molecule type" value="Genomic_DNA"/>
</dbReference>
<dbReference type="AlphaFoldDB" id="A0A8J2LX10"/>
<keyword evidence="1" id="KW-0732">Signal</keyword>
<organism evidence="2 3">
    <name type="scientific">Allacma fusca</name>
    <dbReference type="NCBI Taxonomy" id="39272"/>
    <lineage>
        <taxon>Eukaryota</taxon>
        <taxon>Metazoa</taxon>
        <taxon>Ecdysozoa</taxon>
        <taxon>Arthropoda</taxon>
        <taxon>Hexapoda</taxon>
        <taxon>Collembola</taxon>
        <taxon>Symphypleona</taxon>
        <taxon>Sminthuridae</taxon>
        <taxon>Allacma</taxon>
    </lineage>
</organism>
<evidence type="ECO:0000313" key="2">
    <source>
        <dbReference type="EMBL" id="CAG7830135.1"/>
    </source>
</evidence>
<proteinExistence type="predicted"/>
<reference evidence="2" key="1">
    <citation type="submission" date="2021-06" db="EMBL/GenBank/DDBJ databases">
        <authorList>
            <person name="Hodson N. C."/>
            <person name="Mongue J. A."/>
            <person name="Jaron S. K."/>
        </authorList>
    </citation>
    <scope>NUCLEOTIDE SEQUENCE</scope>
</reference>
<feature type="chain" id="PRO_5035156048" evidence="1">
    <location>
        <begin position="19"/>
        <end position="140"/>
    </location>
</feature>
<evidence type="ECO:0000313" key="3">
    <source>
        <dbReference type="Proteomes" id="UP000708208"/>
    </source>
</evidence>
<gene>
    <name evidence="2" type="ORF">AFUS01_LOCUS39961</name>
</gene>
<comment type="caution">
    <text evidence="2">The sequence shown here is derived from an EMBL/GenBank/DDBJ whole genome shotgun (WGS) entry which is preliminary data.</text>
</comment>
<protein>
    <submittedName>
        <fullName evidence="2">Uncharacterized protein</fullName>
    </submittedName>
</protein>
<feature type="signal peptide" evidence="1">
    <location>
        <begin position="1"/>
        <end position="18"/>
    </location>
</feature>